<accession>A0ABW0P703</accession>
<keyword evidence="2" id="KW-1185">Reference proteome</keyword>
<organism evidence="1 2">
    <name type="scientific">Bosea massiliensis</name>
    <dbReference type="NCBI Taxonomy" id="151419"/>
    <lineage>
        <taxon>Bacteria</taxon>
        <taxon>Pseudomonadati</taxon>
        <taxon>Pseudomonadota</taxon>
        <taxon>Alphaproteobacteria</taxon>
        <taxon>Hyphomicrobiales</taxon>
        <taxon>Boseaceae</taxon>
        <taxon>Bosea</taxon>
    </lineage>
</organism>
<sequence length="220" mass="22407">MTDSVFTATAKFLRGVGTQATVSVAASALAAVVLALPSGTPLPFFGASAQTDTAVARQERWVSPVASDGKIRERHQDAAGSEAPLRASQGLISPAAIVMPMSLDWKQPATPVTALRQERPVTAEPRLHVAQAQAAVTVPPSPPRRPVVERAVVTAEAAPLPITPAVQAAAAPSQSSLKVLGVALPTPVARVGDAMSGAVGVVGAAGIWTLSRASSLLPRL</sequence>
<dbReference type="EMBL" id="JBHSLU010000092">
    <property type="protein sequence ID" value="MFC5508424.1"/>
    <property type="molecule type" value="Genomic_DNA"/>
</dbReference>
<gene>
    <name evidence="1" type="ORF">ACFPN9_24575</name>
</gene>
<dbReference type="RefSeq" id="WP_066716580.1">
    <property type="nucleotide sequence ID" value="NZ_JBHSLU010000092.1"/>
</dbReference>
<name>A0ABW0P703_9HYPH</name>
<protein>
    <submittedName>
        <fullName evidence="1">Uncharacterized protein</fullName>
    </submittedName>
</protein>
<evidence type="ECO:0000313" key="2">
    <source>
        <dbReference type="Proteomes" id="UP001596060"/>
    </source>
</evidence>
<proteinExistence type="predicted"/>
<evidence type="ECO:0000313" key="1">
    <source>
        <dbReference type="EMBL" id="MFC5508424.1"/>
    </source>
</evidence>
<comment type="caution">
    <text evidence="1">The sequence shown here is derived from an EMBL/GenBank/DDBJ whole genome shotgun (WGS) entry which is preliminary data.</text>
</comment>
<dbReference type="Proteomes" id="UP001596060">
    <property type="component" value="Unassembled WGS sequence"/>
</dbReference>
<reference evidence="2" key="1">
    <citation type="journal article" date="2019" name="Int. J. Syst. Evol. Microbiol.">
        <title>The Global Catalogue of Microorganisms (GCM) 10K type strain sequencing project: providing services to taxonomists for standard genome sequencing and annotation.</title>
        <authorList>
            <consortium name="The Broad Institute Genomics Platform"/>
            <consortium name="The Broad Institute Genome Sequencing Center for Infectious Disease"/>
            <person name="Wu L."/>
            <person name="Ma J."/>
        </authorList>
    </citation>
    <scope>NUCLEOTIDE SEQUENCE [LARGE SCALE GENOMIC DNA]</scope>
    <source>
        <strain evidence="2">CCUG 43117</strain>
    </source>
</reference>